<gene>
    <name evidence="2" type="ORF">BN1708_018518</name>
</gene>
<dbReference type="EMBL" id="CVQH01021448">
    <property type="protein sequence ID" value="CRK30657.1"/>
    <property type="molecule type" value="Genomic_DNA"/>
</dbReference>
<proteinExistence type="predicted"/>
<sequence>CVDCAPARSSRPRPHQSRDPDQGCRHPGPDHHQQQAEPAQGSAACHCPRCPSARDALRLAQFDLLPR</sequence>
<evidence type="ECO:0000313" key="3">
    <source>
        <dbReference type="Proteomes" id="UP000044602"/>
    </source>
</evidence>
<feature type="non-terminal residue" evidence="2">
    <location>
        <position position="1"/>
    </location>
</feature>
<keyword evidence="3" id="KW-1185">Reference proteome</keyword>
<accession>A0A0G4M8N0</accession>
<dbReference type="AlphaFoldDB" id="A0A0G4M8N0"/>
<dbReference type="Proteomes" id="UP000044602">
    <property type="component" value="Unassembled WGS sequence"/>
</dbReference>
<protein>
    <submittedName>
        <fullName evidence="2">Uncharacterized protein</fullName>
    </submittedName>
</protein>
<evidence type="ECO:0000313" key="2">
    <source>
        <dbReference type="EMBL" id="CRK30657.1"/>
    </source>
</evidence>
<evidence type="ECO:0000256" key="1">
    <source>
        <dbReference type="SAM" id="MobiDB-lite"/>
    </source>
</evidence>
<feature type="compositionally biased region" description="Basic and acidic residues" evidence="1">
    <location>
        <begin position="16"/>
        <end position="34"/>
    </location>
</feature>
<reference evidence="3" key="1">
    <citation type="submission" date="2015-05" db="EMBL/GenBank/DDBJ databases">
        <authorList>
            <person name="Fogelqvist Johan"/>
        </authorList>
    </citation>
    <scope>NUCLEOTIDE SEQUENCE [LARGE SCALE GENOMIC DNA]</scope>
</reference>
<name>A0A0G4M8N0_VERLO</name>
<feature type="region of interest" description="Disordered" evidence="1">
    <location>
        <begin position="1"/>
        <end position="43"/>
    </location>
</feature>
<organism evidence="2 3">
    <name type="scientific">Verticillium longisporum</name>
    <name type="common">Verticillium dahliae var. longisporum</name>
    <dbReference type="NCBI Taxonomy" id="100787"/>
    <lineage>
        <taxon>Eukaryota</taxon>
        <taxon>Fungi</taxon>
        <taxon>Dikarya</taxon>
        <taxon>Ascomycota</taxon>
        <taxon>Pezizomycotina</taxon>
        <taxon>Sordariomycetes</taxon>
        <taxon>Hypocreomycetidae</taxon>
        <taxon>Glomerellales</taxon>
        <taxon>Plectosphaerellaceae</taxon>
        <taxon>Verticillium</taxon>
    </lineage>
</organism>